<evidence type="ECO:0000256" key="3">
    <source>
        <dbReference type="ARBA" id="ARBA00022473"/>
    </source>
</evidence>
<keyword evidence="6 9" id="KW-0879">Wnt signaling pathway</keyword>
<dbReference type="InterPro" id="IPR043158">
    <property type="entry name" value="Wnt_C"/>
</dbReference>
<comment type="similarity">
    <text evidence="2 9">Belongs to the Wnt family.</text>
</comment>
<keyword evidence="3 9" id="KW-0217">Developmental protein</keyword>
<evidence type="ECO:0000256" key="8">
    <source>
        <dbReference type="ARBA" id="ARBA00023288"/>
    </source>
</evidence>
<feature type="region of interest" description="Disordered" evidence="10">
    <location>
        <begin position="294"/>
        <end position="321"/>
    </location>
</feature>
<dbReference type="Gene3D" id="3.30.2460.20">
    <property type="match status" value="1"/>
</dbReference>
<keyword evidence="4" id="KW-0964">Secreted</keyword>
<evidence type="ECO:0000313" key="12">
    <source>
        <dbReference type="Proteomes" id="UP000019118"/>
    </source>
</evidence>
<dbReference type="CTD" id="474168"/>
<evidence type="ECO:0000256" key="6">
    <source>
        <dbReference type="ARBA" id="ARBA00022687"/>
    </source>
</evidence>
<protein>
    <recommendedName>
        <fullName evidence="9">Protein Wnt</fullName>
    </recommendedName>
</protein>
<dbReference type="KEGG" id="dpa:109545715"/>
<dbReference type="PANTHER" id="PTHR12027">
    <property type="entry name" value="WNT RELATED"/>
    <property type="match status" value="1"/>
</dbReference>
<dbReference type="EnsemblMetazoa" id="XM_019916559.1">
    <property type="protein sequence ID" value="XP_019772118.1"/>
    <property type="gene ID" value="LOC109545715"/>
</dbReference>
<keyword evidence="7" id="KW-1015">Disulfide bond</keyword>
<evidence type="ECO:0000256" key="10">
    <source>
        <dbReference type="SAM" id="MobiDB-lite"/>
    </source>
</evidence>
<dbReference type="GO" id="GO:0060070">
    <property type="term" value="P:canonical Wnt signaling pathway"/>
    <property type="evidence" value="ECO:0007669"/>
    <property type="project" value="TreeGrafter"/>
</dbReference>
<sequence>MQFSCKKMQTFAITAYLVICLSPIFVKFVQGNVDTGVMSKNKNRGKGSMWWGLAKAGEPNNISPTHPGVISLDKSVYGTLRRKQRRLSRENTGLLEAVARGVSLAISECQHQFRNQRWNCSIKNFSRGRNLFGKVVEKGCPETAFIYAITSAAVTHSIARACTEGTIESCYCQKHYSSPQQITDGKTKEVSTARRFEWGGCSDNVGFGIKVGREFVDTGERGKSLREKMNLHNNEAGRWHVQSLMRRECKCHGMSGSCTMRTCWMKLTNFRTVSDVLKERYDKPAHIAAHSLASSKPNKPHANRFPKGSTANSIPTKRENKRKHKYGFQLKPYNSEFKPPGDKDLVYYELSPAFCEKNPEFGIQGTYGRKCNGSSEGVDNCSILCCGRGFISQEVIVNERCNCRFHWCCDVQCDMCKVKKRIDTCV</sequence>
<reference evidence="12" key="1">
    <citation type="journal article" date="2013" name="Genome Biol.">
        <title>Draft genome of the mountain pine beetle, Dendroctonus ponderosae Hopkins, a major forest pest.</title>
        <authorList>
            <person name="Keeling C.I."/>
            <person name="Yuen M.M."/>
            <person name="Liao N.Y."/>
            <person name="Docking T.R."/>
            <person name="Chan S.K."/>
            <person name="Taylor G.A."/>
            <person name="Palmquist D.L."/>
            <person name="Jackman S.D."/>
            <person name="Nguyen A."/>
            <person name="Li M."/>
            <person name="Henderson H."/>
            <person name="Janes J.K."/>
            <person name="Zhao Y."/>
            <person name="Pandoh P."/>
            <person name="Moore R."/>
            <person name="Sperling F.A."/>
            <person name="Huber D.P."/>
            <person name="Birol I."/>
            <person name="Jones S.J."/>
            <person name="Bohlmann J."/>
        </authorList>
    </citation>
    <scope>NUCLEOTIDE SEQUENCE</scope>
</reference>
<dbReference type="InterPro" id="IPR018161">
    <property type="entry name" value="Wnt_CS"/>
</dbReference>
<dbReference type="Pfam" id="PF00110">
    <property type="entry name" value="wnt"/>
    <property type="match status" value="1"/>
</dbReference>
<evidence type="ECO:0000313" key="11">
    <source>
        <dbReference type="EnsemblMetazoa" id="XP_019772118.1"/>
    </source>
</evidence>
<dbReference type="GO" id="GO:0030182">
    <property type="term" value="P:neuron differentiation"/>
    <property type="evidence" value="ECO:0007669"/>
    <property type="project" value="TreeGrafter"/>
</dbReference>
<dbReference type="GO" id="GO:0007517">
    <property type="term" value="P:muscle organ development"/>
    <property type="evidence" value="ECO:0007669"/>
    <property type="project" value="UniProtKB-ARBA"/>
</dbReference>
<dbReference type="PANTHER" id="PTHR12027:SF91">
    <property type="entry name" value="PROTO-ONCOGENE WNT-1"/>
    <property type="match status" value="1"/>
</dbReference>
<dbReference type="GO" id="GO:0060560">
    <property type="term" value="P:developmental growth involved in morphogenesis"/>
    <property type="evidence" value="ECO:0007669"/>
    <property type="project" value="UniProtKB-ARBA"/>
</dbReference>
<dbReference type="GO" id="GO:0005615">
    <property type="term" value="C:extracellular space"/>
    <property type="evidence" value="ECO:0007669"/>
    <property type="project" value="TreeGrafter"/>
</dbReference>
<dbReference type="GO" id="GO:0005109">
    <property type="term" value="F:frizzled binding"/>
    <property type="evidence" value="ECO:0007669"/>
    <property type="project" value="TreeGrafter"/>
</dbReference>
<evidence type="ECO:0000256" key="4">
    <source>
        <dbReference type="ARBA" id="ARBA00022525"/>
    </source>
</evidence>
<keyword evidence="5" id="KW-0272">Extracellular matrix</keyword>
<organism evidence="11 12">
    <name type="scientific">Dendroctonus ponderosae</name>
    <name type="common">Mountain pine beetle</name>
    <dbReference type="NCBI Taxonomy" id="77166"/>
    <lineage>
        <taxon>Eukaryota</taxon>
        <taxon>Metazoa</taxon>
        <taxon>Ecdysozoa</taxon>
        <taxon>Arthropoda</taxon>
        <taxon>Hexapoda</taxon>
        <taxon>Insecta</taxon>
        <taxon>Pterygota</taxon>
        <taxon>Neoptera</taxon>
        <taxon>Endopterygota</taxon>
        <taxon>Coleoptera</taxon>
        <taxon>Polyphaga</taxon>
        <taxon>Cucujiformia</taxon>
        <taxon>Curculionidae</taxon>
        <taxon>Scolytinae</taxon>
        <taxon>Dendroctonus</taxon>
    </lineage>
</organism>
<dbReference type="FunFam" id="3.30.2460.20:FF:000001">
    <property type="entry name" value="Wnt homolog"/>
    <property type="match status" value="1"/>
</dbReference>
<dbReference type="SMART" id="SM00097">
    <property type="entry name" value="WNT1"/>
    <property type="match status" value="1"/>
</dbReference>
<evidence type="ECO:0000256" key="5">
    <source>
        <dbReference type="ARBA" id="ARBA00022530"/>
    </source>
</evidence>
<comment type="subcellular location">
    <subcellularLocation>
        <location evidence="1 9">Secreted</location>
        <location evidence="1 9">Extracellular space</location>
        <location evidence="1 9">Extracellular matrix</location>
    </subcellularLocation>
</comment>
<evidence type="ECO:0000256" key="9">
    <source>
        <dbReference type="RuleBase" id="RU003500"/>
    </source>
</evidence>
<dbReference type="InterPro" id="IPR005817">
    <property type="entry name" value="Wnt"/>
</dbReference>
<evidence type="ECO:0000256" key="7">
    <source>
        <dbReference type="ARBA" id="ARBA00023157"/>
    </source>
</evidence>
<comment type="function">
    <text evidence="9">Ligand for members of the frizzled family of seven transmembrane receptors.</text>
</comment>
<name>A0AAR5QFW8_DENPD</name>
<dbReference type="GeneID" id="109545715"/>
<dbReference type="GO" id="GO:0000902">
    <property type="term" value="P:cell morphogenesis"/>
    <property type="evidence" value="ECO:0007669"/>
    <property type="project" value="UniProtKB-ARBA"/>
</dbReference>
<accession>A0AAR5QFW8</accession>
<evidence type="ECO:0000256" key="2">
    <source>
        <dbReference type="ARBA" id="ARBA00005683"/>
    </source>
</evidence>
<proteinExistence type="inferred from homology"/>
<reference evidence="11" key="2">
    <citation type="submission" date="2024-08" db="UniProtKB">
        <authorList>
            <consortium name="EnsemblMetazoa"/>
        </authorList>
    </citation>
    <scope>IDENTIFICATION</scope>
</reference>
<dbReference type="GO" id="GO:0045165">
    <property type="term" value="P:cell fate commitment"/>
    <property type="evidence" value="ECO:0007669"/>
    <property type="project" value="TreeGrafter"/>
</dbReference>
<keyword evidence="12" id="KW-1185">Reference proteome</keyword>
<dbReference type="Proteomes" id="UP000019118">
    <property type="component" value="Unassembled WGS sequence"/>
</dbReference>
<dbReference type="PRINTS" id="PR01349">
    <property type="entry name" value="WNTPROTEIN"/>
</dbReference>
<dbReference type="GO" id="GO:0005125">
    <property type="term" value="F:cytokine activity"/>
    <property type="evidence" value="ECO:0007669"/>
    <property type="project" value="TreeGrafter"/>
</dbReference>
<evidence type="ECO:0000256" key="1">
    <source>
        <dbReference type="ARBA" id="ARBA00004498"/>
    </source>
</evidence>
<dbReference type="AlphaFoldDB" id="A0AAR5QFW8"/>
<dbReference type="PROSITE" id="PS00246">
    <property type="entry name" value="WNT1"/>
    <property type="match status" value="1"/>
</dbReference>
<keyword evidence="8" id="KW-0449">Lipoprotein</keyword>